<evidence type="ECO:0000313" key="11">
    <source>
        <dbReference type="EnsemblPlants" id="AUR62043842-RA:cds"/>
    </source>
</evidence>
<dbReference type="SMART" id="SM00248">
    <property type="entry name" value="ANK"/>
    <property type="match status" value="4"/>
</dbReference>
<dbReference type="EnsemblPlants" id="AUR62043842-RA">
    <property type="protein sequence ID" value="AUR62043842-RA:cds"/>
    <property type="gene ID" value="AUR62043842"/>
</dbReference>
<dbReference type="Gramene" id="AUR62043842-RA">
    <property type="protein sequence ID" value="AUR62043842-RA:cds"/>
    <property type="gene ID" value="AUR62043842"/>
</dbReference>
<dbReference type="AlphaFoldDB" id="A0A803NCL8"/>
<sequence length="387" mass="43295">MDVQIERSQSFAVTKLYHAAFEGDLQSLIKLLDEDRLILNRCINQRSRHLMQSPLHVAAEMGHLEIIKTLLAARPNMCFVRDQDGMTPIHVAVVNNNIEVLKILYNANPHVVRERTNGGDFVLHLCIKQNKEDALEVLLSLIDDELLNSKDSDGNTALHLAVIGNQSKMVKLLLKCPKIEVNAMNKNEMTALDVRILLKTKSSTKDVSNFLVEWPNDEHIGPNHGILGRNQSPGGFWQDTQDAPPGSPPDPKTDHEAGHSIEDDYHQFWFNHLVIWNTIALVSSLSVILLLISGLPYGRVFVAILRITMWIAVTATTATYGKSLFLTIYSEAPTANTTLFWLGVVVLMLLGHAILFVVKFINRRPILRARIVKLVPKFNSTSPAISV</sequence>
<reference evidence="11" key="1">
    <citation type="journal article" date="2017" name="Nature">
        <title>The genome of Chenopodium quinoa.</title>
        <authorList>
            <person name="Jarvis D.E."/>
            <person name="Ho Y.S."/>
            <person name="Lightfoot D.J."/>
            <person name="Schmoeckel S.M."/>
            <person name="Li B."/>
            <person name="Borm T.J.A."/>
            <person name="Ohyanagi H."/>
            <person name="Mineta K."/>
            <person name="Michell C.T."/>
            <person name="Saber N."/>
            <person name="Kharbatia N.M."/>
            <person name="Rupper R.R."/>
            <person name="Sharp A.R."/>
            <person name="Dally N."/>
            <person name="Boughton B.A."/>
            <person name="Woo Y.H."/>
            <person name="Gao G."/>
            <person name="Schijlen E.G.W.M."/>
            <person name="Guo X."/>
            <person name="Momin A.A."/>
            <person name="Negrao S."/>
            <person name="Al-Babili S."/>
            <person name="Gehring C."/>
            <person name="Roessner U."/>
            <person name="Jung C."/>
            <person name="Murphy K."/>
            <person name="Arold S.T."/>
            <person name="Gojobori T."/>
            <person name="van der Linden C.G."/>
            <person name="van Loo E.N."/>
            <person name="Jellen E.N."/>
            <person name="Maughan P.J."/>
            <person name="Tester M."/>
        </authorList>
    </citation>
    <scope>NUCLEOTIDE SEQUENCE [LARGE SCALE GENOMIC DNA]</scope>
    <source>
        <strain evidence="11">cv. PI 614886</strain>
    </source>
</reference>
<dbReference type="InterPro" id="IPR002110">
    <property type="entry name" value="Ankyrin_rpt"/>
</dbReference>
<dbReference type="SUPFAM" id="SSF48403">
    <property type="entry name" value="Ankyrin repeat"/>
    <property type="match status" value="1"/>
</dbReference>
<feature type="transmembrane region" description="Helical" evidence="9">
    <location>
        <begin position="340"/>
        <end position="361"/>
    </location>
</feature>
<dbReference type="PANTHER" id="PTHR24186">
    <property type="entry name" value="PROTEIN PHOSPHATASE 1 REGULATORY SUBUNIT"/>
    <property type="match status" value="1"/>
</dbReference>
<keyword evidence="2 9" id="KW-0812">Transmembrane</keyword>
<name>A0A803NCL8_CHEQI</name>
<evidence type="ECO:0000256" key="9">
    <source>
        <dbReference type="SAM" id="Phobius"/>
    </source>
</evidence>
<evidence type="ECO:0000256" key="5">
    <source>
        <dbReference type="ARBA" id="ARBA00023043"/>
    </source>
</evidence>
<dbReference type="Pfam" id="PF13962">
    <property type="entry name" value="PGG"/>
    <property type="match status" value="1"/>
</dbReference>
<keyword evidence="12" id="KW-1185">Reference proteome</keyword>
<evidence type="ECO:0000256" key="8">
    <source>
        <dbReference type="SAM" id="MobiDB-lite"/>
    </source>
</evidence>
<keyword evidence="6 9" id="KW-0472">Membrane</keyword>
<dbReference type="OMA" id="TDRHENI"/>
<proteinExistence type="predicted"/>
<feature type="region of interest" description="Disordered" evidence="8">
    <location>
        <begin position="234"/>
        <end position="257"/>
    </location>
</feature>
<dbReference type="InterPro" id="IPR026961">
    <property type="entry name" value="PGG_dom"/>
</dbReference>
<feature type="repeat" description="ANK" evidence="7">
    <location>
        <begin position="84"/>
        <end position="116"/>
    </location>
</feature>
<dbReference type="Gene3D" id="1.25.40.20">
    <property type="entry name" value="Ankyrin repeat-containing domain"/>
    <property type="match status" value="1"/>
</dbReference>
<comment type="subcellular location">
    <subcellularLocation>
        <location evidence="1">Membrane</location>
        <topology evidence="1">Multi-pass membrane protein</topology>
    </subcellularLocation>
</comment>
<evidence type="ECO:0000256" key="1">
    <source>
        <dbReference type="ARBA" id="ARBA00004141"/>
    </source>
</evidence>
<evidence type="ECO:0000313" key="12">
    <source>
        <dbReference type="Proteomes" id="UP000596660"/>
    </source>
</evidence>
<feature type="repeat" description="ANK" evidence="7">
    <location>
        <begin position="50"/>
        <end position="82"/>
    </location>
</feature>
<evidence type="ECO:0000259" key="10">
    <source>
        <dbReference type="Pfam" id="PF13962"/>
    </source>
</evidence>
<keyword evidence="4 9" id="KW-1133">Transmembrane helix</keyword>
<accession>A0A803NCL8</accession>
<evidence type="ECO:0000256" key="6">
    <source>
        <dbReference type="ARBA" id="ARBA00023136"/>
    </source>
</evidence>
<dbReference type="PANTHER" id="PTHR24186:SF37">
    <property type="entry name" value="PGG DOMAIN-CONTAINING PROTEIN"/>
    <property type="match status" value="1"/>
</dbReference>
<keyword evidence="5 7" id="KW-0040">ANK repeat</keyword>
<feature type="repeat" description="ANK" evidence="7">
    <location>
        <begin position="153"/>
        <end position="175"/>
    </location>
</feature>
<evidence type="ECO:0000256" key="2">
    <source>
        <dbReference type="ARBA" id="ARBA00022692"/>
    </source>
</evidence>
<evidence type="ECO:0000256" key="3">
    <source>
        <dbReference type="ARBA" id="ARBA00022737"/>
    </source>
</evidence>
<dbReference type="InterPro" id="IPR036770">
    <property type="entry name" value="Ankyrin_rpt-contain_sf"/>
</dbReference>
<feature type="domain" description="PGG" evidence="10">
    <location>
        <begin position="233"/>
        <end position="325"/>
    </location>
</feature>
<evidence type="ECO:0000256" key="4">
    <source>
        <dbReference type="ARBA" id="ARBA00022989"/>
    </source>
</evidence>
<dbReference type="Proteomes" id="UP000596660">
    <property type="component" value="Unplaced"/>
</dbReference>
<feature type="transmembrane region" description="Helical" evidence="9">
    <location>
        <begin position="273"/>
        <end position="293"/>
    </location>
</feature>
<feature type="transmembrane region" description="Helical" evidence="9">
    <location>
        <begin position="300"/>
        <end position="320"/>
    </location>
</feature>
<keyword evidence="3" id="KW-0677">Repeat</keyword>
<dbReference type="Pfam" id="PF12796">
    <property type="entry name" value="Ank_2"/>
    <property type="match status" value="2"/>
</dbReference>
<dbReference type="GO" id="GO:0005886">
    <property type="term" value="C:plasma membrane"/>
    <property type="evidence" value="ECO:0007669"/>
    <property type="project" value="TreeGrafter"/>
</dbReference>
<reference evidence="11" key="2">
    <citation type="submission" date="2021-03" db="UniProtKB">
        <authorList>
            <consortium name="EnsemblPlants"/>
        </authorList>
    </citation>
    <scope>IDENTIFICATION</scope>
</reference>
<dbReference type="PROSITE" id="PS50088">
    <property type="entry name" value="ANK_REPEAT"/>
    <property type="match status" value="3"/>
</dbReference>
<evidence type="ECO:0000256" key="7">
    <source>
        <dbReference type="PROSITE-ProRule" id="PRU00023"/>
    </source>
</evidence>
<protein>
    <recommendedName>
        <fullName evidence="10">PGG domain-containing protein</fullName>
    </recommendedName>
</protein>
<organism evidence="11 12">
    <name type="scientific">Chenopodium quinoa</name>
    <name type="common">Quinoa</name>
    <dbReference type="NCBI Taxonomy" id="63459"/>
    <lineage>
        <taxon>Eukaryota</taxon>
        <taxon>Viridiplantae</taxon>
        <taxon>Streptophyta</taxon>
        <taxon>Embryophyta</taxon>
        <taxon>Tracheophyta</taxon>
        <taxon>Spermatophyta</taxon>
        <taxon>Magnoliopsida</taxon>
        <taxon>eudicotyledons</taxon>
        <taxon>Gunneridae</taxon>
        <taxon>Pentapetalae</taxon>
        <taxon>Caryophyllales</taxon>
        <taxon>Chenopodiaceae</taxon>
        <taxon>Chenopodioideae</taxon>
        <taxon>Atripliceae</taxon>
        <taxon>Chenopodium</taxon>
    </lineage>
</organism>
<dbReference type="PROSITE" id="PS50297">
    <property type="entry name" value="ANK_REP_REGION"/>
    <property type="match status" value="3"/>
</dbReference>